<keyword evidence="2" id="KW-0418">Kinase</keyword>
<accession>A0A662DM42</accession>
<evidence type="ECO:0000259" key="1">
    <source>
        <dbReference type="Pfam" id="PF07085"/>
    </source>
</evidence>
<organism evidence="2 3">
    <name type="scientific">Aerophobetes bacterium</name>
    <dbReference type="NCBI Taxonomy" id="2030807"/>
    <lineage>
        <taxon>Bacteria</taxon>
        <taxon>Candidatus Aerophobota</taxon>
    </lineage>
</organism>
<comment type="caution">
    <text evidence="2">The sequence shown here is derived from an EMBL/GenBank/DDBJ whole genome shotgun (WGS) entry which is preliminary data.</text>
</comment>
<dbReference type="Proteomes" id="UP000280417">
    <property type="component" value="Unassembled WGS sequence"/>
</dbReference>
<protein>
    <submittedName>
        <fullName evidence="2">Serine kinase</fullName>
    </submittedName>
</protein>
<dbReference type="InterPro" id="IPR028979">
    <property type="entry name" value="Ser_kin/Pase_Hpr-like_N_sf"/>
</dbReference>
<dbReference type="InterPro" id="IPR010766">
    <property type="entry name" value="DRTGG"/>
</dbReference>
<evidence type="ECO:0000313" key="2">
    <source>
        <dbReference type="EMBL" id="RLE15363.1"/>
    </source>
</evidence>
<reference evidence="2 3" key="1">
    <citation type="submission" date="2018-06" db="EMBL/GenBank/DDBJ databases">
        <title>Extensive metabolic versatility and redundancy in microbially diverse, dynamic hydrothermal sediments.</title>
        <authorList>
            <person name="Dombrowski N."/>
            <person name="Teske A."/>
            <person name="Baker B.J."/>
        </authorList>
    </citation>
    <scope>NUCLEOTIDE SEQUENCE [LARGE SCALE GENOMIC DNA]</scope>
    <source>
        <strain evidence="2">B3_G15</strain>
    </source>
</reference>
<keyword evidence="2" id="KW-0808">Transferase</keyword>
<evidence type="ECO:0000313" key="3">
    <source>
        <dbReference type="Proteomes" id="UP000280417"/>
    </source>
</evidence>
<sequence>MKLKKIIDSLSLQNFTPELDTDVVITGCHISDVMSESLANASEGNLWITQQNNQVVIALASLKKIPAILLVNGKEPVPEMVEKAKEEGIIVLVTSLSCFEVAGKLYQLGLSEKKTTAKISTLN</sequence>
<dbReference type="AlphaFoldDB" id="A0A662DM42"/>
<dbReference type="Pfam" id="PF07085">
    <property type="entry name" value="DRTGG"/>
    <property type="match status" value="1"/>
</dbReference>
<dbReference type="SUPFAM" id="SSF75138">
    <property type="entry name" value="HprK N-terminal domain-like"/>
    <property type="match status" value="1"/>
</dbReference>
<gene>
    <name evidence="2" type="ORF">DRJ04_00585</name>
</gene>
<proteinExistence type="predicted"/>
<feature type="domain" description="DRTGG" evidence="1">
    <location>
        <begin position="35"/>
        <end position="107"/>
    </location>
</feature>
<dbReference type="Gene3D" id="3.40.1390.20">
    <property type="entry name" value="HprK N-terminal domain-like"/>
    <property type="match status" value="1"/>
</dbReference>
<dbReference type="GO" id="GO:0016301">
    <property type="term" value="F:kinase activity"/>
    <property type="evidence" value="ECO:0007669"/>
    <property type="project" value="UniProtKB-KW"/>
</dbReference>
<dbReference type="EMBL" id="QMQA01000007">
    <property type="protein sequence ID" value="RLE15363.1"/>
    <property type="molecule type" value="Genomic_DNA"/>
</dbReference>
<name>A0A662DM42_UNCAE</name>